<dbReference type="GeneID" id="63763248"/>
<dbReference type="RefSeq" id="XP_040702001.1">
    <property type="nucleotide sequence ID" value="XM_040847175.1"/>
</dbReference>
<gene>
    <name evidence="1" type="ORF">ASPSYDRAFT_46222</name>
</gene>
<organism evidence="1 2">
    <name type="scientific">Aspergillus sydowii CBS 593.65</name>
    <dbReference type="NCBI Taxonomy" id="1036612"/>
    <lineage>
        <taxon>Eukaryota</taxon>
        <taxon>Fungi</taxon>
        <taxon>Dikarya</taxon>
        <taxon>Ascomycota</taxon>
        <taxon>Pezizomycotina</taxon>
        <taxon>Eurotiomycetes</taxon>
        <taxon>Eurotiomycetidae</taxon>
        <taxon>Eurotiales</taxon>
        <taxon>Aspergillaceae</taxon>
        <taxon>Aspergillus</taxon>
        <taxon>Aspergillus subgen. Nidulantes</taxon>
    </lineage>
</organism>
<name>A0A1L9TFM5_9EURO</name>
<dbReference type="OrthoDB" id="5271495at2759"/>
<dbReference type="VEuPathDB" id="FungiDB:ASPSYDRAFT_46222"/>
<protein>
    <submittedName>
        <fullName evidence="1">Uncharacterized protein</fullName>
    </submittedName>
</protein>
<dbReference type="AlphaFoldDB" id="A0A1L9TFM5"/>
<accession>A0A1L9TFM5</accession>
<dbReference type="InterPro" id="IPR046670">
    <property type="entry name" value="DUF6540"/>
</dbReference>
<evidence type="ECO:0000313" key="1">
    <source>
        <dbReference type="EMBL" id="OJJ58195.1"/>
    </source>
</evidence>
<reference evidence="2" key="1">
    <citation type="journal article" date="2017" name="Genome Biol.">
        <title>Comparative genomics reveals high biological diversity and specific adaptations in the industrially and medically important fungal genus Aspergillus.</title>
        <authorList>
            <person name="de Vries R.P."/>
            <person name="Riley R."/>
            <person name="Wiebenga A."/>
            <person name="Aguilar-Osorio G."/>
            <person name="Amillis S."/>
            <person name="Uchima C.A."/>
            <person name="Anderluh G."/>
            <person name="Asadollahi M."/>
            <person name="Askin M."/>
            <person name="Barry K."/>
            <person name="Battaglia E."/>
            <person name="Bayram O."/>
            <person name="Benocci T."/>
            <person name="Braus-Stromeyer S.A."/>
            <person name="Caldana C."/>
            <person name="Canovas D."/>
            <person name="Cerqueira G.C."/>
            <person name="Chen F."/>
            <person name="Chen W."/>
            <person name="Choi C."/>
            <person name="Clum A."/>
            <person name="Dos Santos R.A."/>
            <person name="Damasio A.R."/>
            <person name="Diallinas G."/>
            <person name="Emri T."/>
            <person name="Fekete E."/>
            <person name="Flipphi M."/>
            <person name="Freyberg S."/>
            <person name="Gallo A."/>
            <person name="Gournas C."/>
            <person name="Habgood R."/>
            <person name="Hainaut M."/>
            <person name="Harispe M.L."/>
            <person name="Henrissat B."/>
            <person name="Hilden K.S."/>
            <person name="Hope R."/>
            <person name="Hossain A."/>
            <person name="Karabika E."/>
            <person name="Karaffa L."/>
            <person name="Karanyi Z."/>
            <person name="Krasevec N."/>
            <person name="Kuo A."/>
            <person name="Kusch H."/>
            <person name="LaButti K."/>
            <person name="Lagendijk E.L."/>
            <person name="Lapidus A."/>
            <person name="Levasseur A."/>
            <person name="Lindquist E."/>
            <person name="Lipzen A."/>
            <person name="Logrieco A.F."/>
            <person name="MacCabe A."/>
            <person name="Maekelae M.R."/>
            <person name="Malavazi I."/>
            <person name="Melin P."/>
            <person name="Meyer V."/>
            <person name="Mielnichuk N."/>
            <person name="Miskei M."/>
            <person name="Molnar A.P."/>
            <person name="Mule G."/>
            <person name="Ngan C.Y."/>
            <person name="Orejas M."/>
            <person name="Orosz E."/>
            <person name="Ouedraogo J.P."/>
            <person name="Overkamp K.M."/>
            <person name="Park H.-S."/>
            <person name="Perrone G."/>
            <person name="Piumi F."/>
            <person name="Punt P.J."/>
            <person name="Ram A.F."/>
            <person name="Ramon A."/>
            <person name="Rauscher S."/>
            <person name="Record E."/>
            <person name="Riano-Pachon D.M."/>
            <person name="Robert V."/>
            <person name="Roehrig J."/>
            <person name="Ruller R."/>
            <person name="Salamov A."/>
            <person name="Salih N.S."/>
            <person name="Samson R.A."/>
            <person name="Sandor E."/>
            <person name="Sanguinetti M."/>
            <person name="Schuetze T."/>
            <person name="Sepcic K."/>
            <person name="Shelest E."/>
            <person name="Sherlock G."/>
            <person name="Sophianopoulou V."/>
            <person name="Squina F.M."/>
            <person name="Sun H."/>
            <person name="Susca A."/>
            <person name="Todd R.B."/>
            <person name="Tsang A."/>
            <person name="Unkles S.E."/>
            <person name="van de Wiele N."/>
            <person name="van Rossen-Uffink D."/>
            <person name="Oliveira J.V."/>
            <person name="Vesth T.C."/>
            <person name="Visser J."/>
            <person name="Yu J.-H."/>
            <person name="Zhou M."/>
            <person name="Andersen M.R."/>
            <person name="Archer D.B."/>
            <person name="Baker S.E."/>
            <person name="Benoit I."/>
            <person name="Brakhage A.A."/>
            <person name="Braus G.H."/>
            <person name="Fischer R."/>
            <person name="Frisvad J.C."/>
            <person name="Goldman G.H."/>
            <person name="Houbraken J."/>
            <person name="Oakley B."/>
            <person name="Pocsi I."/>
            <person name="Scazzocchio C."/>
            <person name="Seiboth B."/>
            <person name="vanKuyk P.A."/>
            <person name="Wortman J."/>
            <person name="Dyer P.S."/>
            <person name="Grigoriev I.V."/>
        </authorList>
    </citation>
    <scope>NUCLEOTIDE SEQUENCE [LARGE SCALE GENOMIC DNA]</scope>
    <source>
        <strain evidence="2">CBS 593.65</strain>
    </source>
</reference>
<sequence length="150" mass="16352">MSYTLSIAISGPGTTERAHWGFTLHQPPNTFGDLLHVRLIDLPSKRFQFENRTGHGLSEQDAWGLATVTTGLTGAQRVQVVSILEAEKPPVGEGKCQDWVVDALVALEVEELVPDGTAERWAGRVGVSTGVIRHELEREGRGAWVSLNGR</sequence>
<dbReference type="Pfam" id="PF20174">
    <property type="entry name" value="DUF6540"/>
    <property type="match status" value="1"/>
</dbReference>
<dbReference type="EMBL" id="KV878587">
    <property type="protein sequence ID" value="OJJ58195.1"/>
    <property type="molecule type" value="Genomic_DNA"/>
</dbReference>
<dbReference type="Proteomes" id="UP000184356">
    <property type="component" value="Unassembled WGS sequence"/>
</dbReference>
<proteinExistence type="predicted"/>
<dbReference type="STRING" id="1036612.A0A1L9TFM5"/>
<keyword evidence="2" id="KW-1185">Reference proteome</keyword>
<evidence type="ECO:0000313" key="2">
    <source>
        <dbReference type="Proteomes" id="UP000184356"/>
    </source>
</evidence>